<dbReference type="AlphaFoldDB" id="A0A852TXY6"/>
<evidence type="ECO:0000256" key="3">
    <source>
        <dbReference type="ARBA" id="ARBA00022475"/>
    </source>
</evidence>
<dbReference type="Pfam" id="PF07690">
    <property type="entry name" value="MFS_1"/>
    <property type="match status" value="1"/>
</dbReference>
<dbReference type="InterPro" id="IPR036259">
    <property type="entry name" value="MFS_trans_sf"/>
</dbReference>
<comment type="subcellular location">
    <subcellularLocation>
        <location evidence="1">Cell membrane</location>
        <topology evidence="1">Multi-pass membrane protein</topology>
    </subcellularLocation>
</comment>
<keyword evidence="6 7" id="KW-0472">Membrane</keyword>
<keyword evidence="10" id="KW-1185">Reference proteome</keyword>
<evidence type="ECO:0000256" key="2">
    <source>
        <dbReference type="ARBA" id="ARBA00022448"/>
    </source>
</evidence>
<evidence type="ECO:0000256" key="5">
    <source>
        <dbReference type="ARBA" id="ARBA00022989"/>
    </source>
</evidence>
<keyword evidence="3" id="KW-1003">Cell membrane</keyword>
<feature type="transmembrane region" description="Helical" evidence="7">
    <location>
        <begin position="129"/>
        <end position="152"/>
    </location>
</feature>
<evidence type="ECO:0000256" key="7">
    <source>
        <dbReference type="SAM" id="Phobius"/>
    </source>
</evidence>
<name>A0A852TXY6_9ACTN</name>
<dbReference type="Gene3D" id="1.20.1250.20">
    <property type="entry name" value="MFS general substrate transporter like domains"/>
    <property type="match status" value="2"/>
</dbReference>
<sequence length="443" mass="47130">MTAQTPHDPPAGGAPGGVDTRTRRVVATAAAATAAVEWYEFFVFSVAAALVFGTLFFPDFNPVAGVLASFATFAVGFLARPLGGIIGGHLGDKYGRKPTLVWALLAMGAATTLIGLLPSYTAIGVLAPVILVVLRLVQGVAVGMQWGGAALLATEYAPPGKRGLYGSLVQMGVPIGLVVAYAVYFSISAAVAPDAFLAWGWRVPFLMGALILVLAWLIHRYVEETPEFREAAAGNAEPRSPLREIMRSHKVTVLLAGGSFMVNHATFYVLITGILDYATRELALTRESVLLVALGLSVFQLPLMPAAAAVSDRIGRIKVYSFGIIGLFLWSIPLFLLVDTANLWVMAIGMFVCGIFLSIMYAPQAALFAELFEPEVRFTGASLGYQLSSVVGGGFAPFAMVLLLDATGSSLSVSFYLMALSAIALLSVWMLVRRRNRRLTTTA</sequence>
<keyword evidence="2" id="KW-0813">Transport</keyword>
<feature type="transmembrane region" description="Helical" evidence="7">
    <location>
        <begin position="164"/>
        <end position="187"/>
    </location>
</feature>
<feature type="domain" description="Major facilitator superfamily (MFS) profile" evidence="8">
    <location>
        <begin position="26"/>
        <end position="436"/>
    </location>
</feature>
<feature type="transmembrane region" description="Helical" evidence="7">
    <location>
        <begin position="251"/>
        <end position="271"/>
    </location>
</feature>
<dbReference type="PANTHER" id="PTHR43045">
    <property type="entry name" value="SHIKIMATE TRANSPORTER"/>
    <property type="match status" value="1"/>
</dbReference>
<feature type="transmembrane region" description="Helical" evidence="7">
    <location>
        <begin position="383"/>
        <end position="404"/>
    </location>
</feature>
<dbReference type="GO" id="GO:0005886">
    <property type="term" value="C:plasma membrane"/>
    <property type="evidence" value="ECO:0007669"/>
    <property type="project" value="UniProtKB-SubCell"/>
</dbReference>
<feature type="transmembrane region" description="Helical" evidence="7">
    <location>
        <begin position="343"/>
        <end position="362"/>
    </location>
</feature>
<evidence type="ECO:0000259" key="8">
    <source>
        <dbReference type="PROSITE" id="PS50850"/>
    </source>
</evidence>
<dbReference type="SUPFAM" id="SSF103473">
    <property type="entry name" value="MFS general substrate transporter"/>
    <property type="match status" value="1"/>
</dbReference>
<dbReference type="InterPro" id="IPR005829">
    <property type="entry name" value="Sugar_transporter_CS"/>
</dbReference>
<reference evidence="9 10" key="1">
    <citation type="submission" date="2020-07" db="EMBL/GenBank/DDBJ databases">
        <title>Sequencing the genomes of 1000 actinobacteria strains.</title>
        <authorList>
            <person name="Klenk H.-P."/>
        </authorList>
    </citation>
    <scope>NUCLEOTIDE SEQUENCE [LARGE SCALE GENOMIC DNA]</scope>
    <source>
        <strain evidence="9 10">CXB654</strain>
    </source>
</reference>
<dbReference type="GO" id="GO:0022857">
    <property type="term" value="F:transmembrane transporter activity"/>
    <property type="evidence" value="ECO:0007669"/>
    <property type="project" value="InterPro"/>
</dbReference>
<dbReference type="EMBL" id="JACCCC010000001">
    <property type="protein sequence ID" value="NYE46884.1"/>
    <property type="molecule type" value="Genomic_DNA"/>
</dbReference>
<dbReference type="RefSeq" id="WP_179642916.1">
    <property type="nucleotide sequence ID" value="NZ_BAAAYY010000001.1"/>
</dbReference>
<keyword evidence="4 7" id="KW-0812">Transmembrane</keyword>
<feature type="transmembrane region" description="Helical" evidence="7">
    <location>
        <begin position="63"/>
        <end position="79"/>
    </location>
</feature>
<feature type="transmembrane region" description="Helical" evidence="7">
    <location>
        <begin position="199"/>
        <end position="219"/>
    </location>
</feature>
<evidence type="ECO:0000256" key="6">
    <source>
        <dbReference type="ARBA" id="ARBA00023136"/>
    </source>
</evidence>
<dbReference type="PANTHER" id="PTHR43045:SF1">
    <property type="entry name" value="SHIKIMATE TRANSPORTER"/>
    <property type="match status" value="1"/>
</dbReference>
<comment type="caution">
    <text evidence="9">The sequence shown here is derived from an EMBL/GenBank/DDBJ whole genome shotgun (WGS) entry which is preliminary data.</text>
</comment>
<dbReference type="CDD" id="cd17369">
    <property type="entry name" value="MFS_ShiA_like"/>
    <property type="match status" value="1"/>
</dbReference>
<gene>
    <name evidence="9" type="ORF">HDA32_002004</name>
</gene>
<accession>A0A852TXY6</accession>
<protein>
    <submittedName>
        <fullName evidence="9">MFS family permease</fullName>
    </submittedName>
</protein>
<dbReference type="Proteomes" id="UP000589036">
    <property type="component" value="Unassembled WGS sequence"/>
</dbReference>
<dbReference type="Pfam" id="PF00083">
    <property type="entry name" value="Sugar_tr"/>
    <property type="match status" value="1"/>
</dbReference>
<dbReference type="PROSITE" id="PS00217">
    <property type="entry name" value="SUGAR_TRANSPORT_2"/>
    <property type="match status" value="1"/>
</dbReference>
<proteinExistence type="predicted"/>
<evidence type="ECO:0000313" key="10">
    <source>
        <dbReference type="Proteomes" id="UP000589036"/>
    </source>
</evidence>
<dbReference type="InterPro" id="IPR011701">
    <property type="entry name" value="MFS"/>
</dbReference>
<keyword evidence="5 7" id="KW-1133">Transmembrane helix</keyword>
<dbReference type="PROSITE" id="PS50850">
    <property type="entry name" value="MFS"/>
    <property type="match status" value="1"/>
</dbReference>
<feature type="transmembrane region" description="Helical" evidence="7">
    <location>
        <begin position="317"/>
        <end position="337"/>
    </location>
</feature>
<evidence type="ECO:0000256" key="1">
    <source>
        <dbReference type="ARBA" id="ARBA00004651"/>
    </source>
</evidence>
<feature type="transmembrane region" description="Helical" evidence="7">
    <location>
        <begin position="291"/>
        <end position="310"/>
    </location>
</feature>
<feature type="transmembrane region" description="Helical" evidence="7">
    <location>
        <begin position="100"/>
        <end position="123"/>
    </location>
</feature>
<feature type="transmembrane region" description="Helical" evidence="7">
    <location>
        <begin position="410"/>
        <end position="432"/>
    </location>
</feature>
<dbReference type="InterPro" id="IPR020846">
    <property type="entry name" value="MFS_dom"/>
</dbReference>
<feature type="transmembrane region" description="Helical" evidence="7">
    <location>
        <begin position="38"/>
        <end position="57"/>
    </location>
</feature>
<evidence type="ECO:0000313" key="9">
    <source>
        <dbReference type="EMBL" id="NYE46884.1"/>
    </source>
</evidence>
<organism evidence="9 10">
    <name type="scientific">Spinactinospora alkalitolerans</name>
    <dbReference type="NCBI Taxonomy" id="687207"/>
    <lineage>
        <taxon>Bacteria</taxon>
        <taxon>Bacillati</taxon>
        <taxon>Actinomycetota</taxon>
        <taxon>Actinomycetes</taxon>
        <taxon>Streptosporangiales</taxon>
        <taxon>Nocardiopsidaceae</taxon>
        <taxon>Spinactinospora</taxon>
    </lineage>
</organism>
<evidence type="ECO:0000256" key="4">
    <source>
        <dbReference type="ARBA" id="ARBA00022692"/>
    </source>
</evidence>
<dbReference type="InterPro" id="IPR005828">
    <property type="entry name" value="MFS_sugar_transport-like"/>
</dbReference>